<accession>G4YN68</accession>
<dbReference type="Gene3D" id="1.10.443.10">
    <property type="entry name" value="Intergrase catalytic core"/>
    <property type="match status" value="1"/>
</dbReference>
<dbReference type="GO" id="GO:0006310">
    <property type="term" value="P:DNA recombination"/>
    <property type="evidence" value="ECO:0007669"/>
    <property type="project" value="UniProtKB-KW"/>
</dbReference>
<dbReference type="KEGG" id="psoj:PHYSODRAFT_471347"/>
<dbReference type="STRING" id="1094619.G4YN68"/>
<dbReference type="EMBL" id="JH159151">
    <property type="protein sequence ID" value="EGZ30021.1"/>
    <property type="molecule type" value="Genomic_DNA"/>
</dbReference>
<protein>
    <recommendedName>
        <fullName evidence="4">Tyr recombinase domain-containing protein</fullName>
    </recommendedName>
</protein>
<gene>
    <name evidence="2" type="ORF">PHYSODRAFT_471347</name>
</gene>
<dbReference type="GO" id="GO:0015074">
    <property type="term" value="P:DNA integration"/>
    <property type="evidence" value="ECO:0007669"/>
    <property type="project" value="InterPro"/>
</dbReference>
<dbReference type="PANTHER" id="PTHR34605">
    <property type="entry name" value="PHAGE_INTEGRASE DOMAIN-CONTAINING PROTEIN"/>
    <property type="match status" value="1"/>
</dbReference>
<dbReference type="InterPro" id="IPR052925">
    <property type="entry name" value="Phage_Integrase-like_Recomb"/>
</dbReference>
<evidence type="ECO:0000313" key="3">
    <source>
        <dbReference type="Proteomes" id="UP000002640"/>
    </source>
</evidence>
<sequence>MGWHTWLPDSGRASSNKLIYFAIYLWKYGGNNARRGNQHNTIQSKLFSVIWYHRRYCGLQLRRSPQMTILLQGIKRMSDPVRKKQPVTPAFLRLLRPSLNFTQPRDRLLWGSVLIGYFFLLRRSEYLAIGKRRSFYCLQTKDVFFADSNGNQVTASSASAITIGLRGAKNDQYGRGSWCTMHQSGDRSLCSVRALKHILRGRRDLNAVQHKYLCAELDTKTVATAIKRTARKAGVSESNYSTRSLRSGGASALLAGKADGLAIKLLGRWMSRCFEAYPVQLAKSTRDLAKRMI</sequence>
<dbReference type="RefSeq" id="XP_009517296.1">
    <property type="nucleotide sequence ID" value="XM_009519001.1"/>
</dbReference>
<dbReference type="InterPro" id="IPR011010">
    <property type="entry name" value="DNA_brk_join_enz"/>
</dbReference>
<dbReference type="InterPro" id="IPR013762">
    <property type="entry name" value="Integrase-like_cat_sf"/>
</dbReference>
<dbReference type="AlphaFoldDB" id="G4YN68"/>
<dbReference type="PANTHER" id="PTHR34605:SF3">
    <property type="entry name" value="P CELL-TYPE AGGLUTINATION PROTEIN MAP4-LIKE-RELATED"/>
    <property type="match status" value="1"/>
</dbReference>
<organism evidence="2 3">
    <name type="scientific">Phytophthora sojae (strain P6497)</name>
    <name type="common">Soybean stem and root rot agent</name>
    <name type="synonym">Phytophthora megasperma f. sp. glycines</name>
    <dbReference type="NCBI Taxonomy" id="1094619"/>
    <lineage>
        <taxon>Eukaryota</taxon>
        <taxon>Sar</taxon>
        <taxon>Stramenopiles</taxon>
        <taxon>Oomycota</taxon>
        <taxon>Peronosporomycetes</taxon>
        <taxon>Peronosporales</taxon>
        <taxon>Peronosporaceae</taxon>
        <taxon>Phytophthora</taxon>
    </lineage>
</organism>
<dbReference type="InParanoid" id="G4YN68"/>
<dbReference type="GO" id="GO:0003677">
    <property type="term" value="F:DNA binding"/>
    <property type="evidence" value="ECO:0007669"/>
    <property type="project" value="InterPro"/>
</dbReference>
<evidence type="ECO:0008006" key="4">
    <source>
        <dbReference type="Google" id="ProtNLM"/>
    </source>
</evidence>
<evidence type="ECO:0000313" key="2">
    <source>
        <dbReference type="EMBL" id="EGZ30021.1"/>
    </source>
</evidence>
<dbReference type="SUPFAM" id="SSF56349">
    <property type="entry name" value="DNA breaking-rejoining enzymes"/>
    <property type="match status" value="1"/>
</dbReference>
<reference evidence="2 3" key="1">
    <citation type="journal article" date="2006" name="Science">
        <title>Phytophthora genome sequences uncover evolutionary origins and mechanisms of pathogenesis.</title>
        <authorList>
            <person name="Tyler B.M."/>
            <person name="Tripathy S."/>
            <person name="Zhang X."/>
            <person name="Dehal P."/>
            <person name="Jiang R.H."/>
            <person name="Aerts A."/>
            <person name="Arredondo F.D."/>
            <person name="Baxter L."/>
            <person name="Bensasson D."/>
            <person name="Beynon J.L."/>
            <person name="Chapman J."/>
            <person name="Damasceno C.M."/>
            <person name="Dorrance A.E."/>
            <person name="Dou D."/>
            <person name="Dickerman A.W."/>
            <person name="Dubchak I.L."/>
            <person name="Garbelotto M."/>
            <person name="Gijzen M."/>
            <person name="Gordon S.G."/>
            <person name="Govers F."/>
            <person name="Grunwald N.J."/>
            <person name="Huang W."/>
            <person name="Ivors K.L."/>
            <person name="Jones R.W."/>
            <person name="Kamoun S."/>
            <person name="Krampis K."/>
            <person name="Lamour K.H."/>
            <person name="Lee M.K."/>
            <person name="McDonald W.H."/>
            <person name="Medina M."/>
            <person name="Meijer H.J."/>
            <person name="Nordberg E.K."/>
            <person name="Maclean D.J."/>
            <person name="Ospina-Giraldo M.D."/>
            <person name="Morris P.F."/>
            <person name="Phuntumart V."/>
            <person name="Putnam N.H."/>
            <person name="Rash S."/>
            <person name="Rose J.K."/>
            <person name="Sakihama Y."/>
            <person name="Salamov A.A."/>
            <person name="Savidor A."/>
            <person name="Scheuring C.F."/>
            <person name="Smith B.M."/>
            <person name="Sobral B.W."/>
            <person name="Terry A."/>
            <person name="Torto-Alalibo T.A."/>
            <person name="Win J."/>
            <person name="Xu Z."/>
            <person name="Zhang H."/>
            <person name="Grigoriev I.V."/>
            <person name="Rokhsar D.S."/>
            <person name="Boore J.L."/>
        </authorList>
    </citation>
    <scope>NUCLEOTIDE SEQUENCE [LARGE SCALE GENOMIC DNA]</scope>
    <source>
        <strain evidence="2 3">P6497</strain>
    </source>
</reference>
<dbReference type="GeneID" id="20654080"/>
<name>G4YN68_PHYSP</name>
<proteinExistence type="predicted"/>
<evidence type="ECO:0000256" key="1">
    <source>
        <dbReference type="ARBA" id="ARBA00023172"/>
    </source>
</evidence>
<keyword evidence="3" id="KW-1185">Reference proteome</keyword>
<dbReference type="Proteomes" id="UP000002640">
    <property type="component" value="Unassembled WGS sequence"/>
</dbReference>
<keyword evidence="1" id="KW-0233">DNA recombination</keyword>